<evidence type="ECO:0000256" key="13">
    <source>
        <dbReference type="PROSITE-ProRule" id="PRU00192"/>
    </source>
</evidence>
<organism evidence="16 17">
    <name type="scientific">Wallemia hederae</name>
    <dbReference type="NCBI Taxonomy" id="1540922"/>
    <lineage>
        <taxon>Eukaryota</taxon>
        <taxon>Fungi</taxon>
        <taxon>Dikarya</taxon>
        <taxon>Basidiomycota</taxon>
        <taxon>Wallemiomycotina</taxon>
        <taxon>Wallemiomycetes</taxon>
        <taxon>Wallemiales</taxon>
        <taxon>Wallemiaceae</taxon>
        <taxon>Wallemia</taxon>
    </lineage>
</organism>
<keyword evidence="4" id="KW-0812">Transmembrane</keyword>
<evidence type="ECO:0000256" key="1">
    <source>
        <dbReference type="ARBA" id="ARBA00006033"/>
    </source>
</evidence>
<evidence type="ECO:0000256" key="7">
    <source>
        <dbReference type="ARBA" id="ARBA00023010"/>
    </source>
</evidence>
<dbReference type="AlphaFoldDB" id="A0A4V4LTB2"/>
<feature type="compositionally biased region" description="Low complexity" evidence="14">
    <location>
        <begin position="33"/>
        <end position="43"/>
    </location>
</feature>
<evidence type="ECO:0000256" key="11">
    <source>
        <dbReference type="ARBA" id="ARBA00034535"/>
    </source>
</evidence>
<name>A0A4V4LTB2_9BASI</name>
<evidence type="ECO:0000256" key="9">
    <source>
        <dbReference type="ARBA" id="ARBA00023140"/>
    </source>
</evidence>
<feature type="domain" description="SH3" evidence="15">
    <location>
        <begin position="257"/>
        <end position="319"/>
    </location>
</feature>
<evidence type="ECO:0000256" key="8">
    <source>
        <dbReference type="ARBA" id="ARBA00023136"/>
    </source>
</evidence>
<dbReference type="InterPro" id="IPR036028">
    <property type="entry name" value="SH3-like_dom_sf"/>
</dbReference>
<keyword evidence="9" id="KW-0576">Peroxisome</keyword>
<proteinExistence type="inferred from homology"/>
<dbReference type="Gene3D" id="2.30.30.40">
    <property type="entry name" value="SH3 Domains"/>
    <property type="match status" value="1"/>
</dbReference>
<dbReference type="InterPro" id="IPR001452">
    <property type="entry name" value="SH3_domain"/>
</dbReference>
<dbReference type="PANTHER" id="PTHR19332:SF1">
    <property type="entry name" value="PEROXISOMAL MEMBRANE PROTEIN PEX13"/>
    <property type="match status" value="1"/>
</dbReference>
<evidence type="ECO:0000256" key="3">
    <source>
        <dbReference type="ARBA" id="ARBA00022448"/>
    </source>
</evidence>
<dbReference type="GO" id="GO:1990429">
    <property type="term" value="C:peroxisomal importomer complex"/>
    <property type="evidence" value="ECO:0007669"/>
    <property type="project" value="TreeGrafter"/>
</dbReference>
<evidence type="ECO:0000313" key="16">
    <source>
        <dbReference type="EMBL" id="TIA89653.1"/>
    </source>
</evidence>
<dbReference type="SUPFAM" id="SSF50044">
    <property type="entry name" value="SH3-domain"/>
    <property type="match status" value="1"/>
</dbReference>
<evidence type="ECO:0000256" key="10">
    <source>
        <dbReference type="ARBA" id="ARBA00029693"/>
    </source>
</evidence>
<evidence type="ECO:0000256" key="5">
    <source>
        <dbReference type="ARBA" id="ARBA00022927"/>
    </source>
</evidence>
<dbReference type="Pfam" id="PF04088">
    <property type="entry name" value="Peroxin-13_N"/>
    <property type="match status" value="2"/>
</dbReference>
<keyword evidence="2 13" id="KW-0728">SH3 domain</keyword>
<dbReference type="InterPro" id="IPR007223">
    <property type="entry name" value="Peroxin-13_N"/>
</dbReference>
<dbReference type="GO" id="GO:0005778">
    <property type="term" value="C:peroxisomal membrane"/>
    <property type="evidence" value="ECO:0007669"/>
    <property type="project" value="UniProtKB-SubCell"/>
</dbReference>
<evidence type="ECO:0000256" key="6">
    <source>
        <dbReference type="ARBA" id="ARBA00022989"/>
    </source>
</evidence>
<dbReference type="Pfam" id="PF07653">
    <property type="entry name" value="SH3_2"/>
    <property type="match status" value="1"/>
</dbReference>
<keyword evidence="17" id="KW-1185">Reference proteome</keyword>
<comment type="caution">
    <text evidence="16">The sequence shown here is derived from an EMBL/GenBank/DDBJ whole genome shotgun (WGS) entry which is preliminary data.</text>
</comment>
<dbReference type="OrthoDB" id="10037838at2759"/>
<feature type="region of interest" description="Disordered" evidence="14">
    <location>
        <begin position="1"/>
        <end position="43"/>
    </location>
</feature>
<gene>
    <name evidence="16" type="ORF">E3P99_01974</name>
</gene>
<dbReference type="Proteomes" id="UP000310189">
    <property type="component" value="Unassembled WGS sequence"/>
</dbReference>
<reference evidence="16 17" key="1">
    <citation type="submission" date="2019-03" db="EMBL/GenBank/DDBJ databases">
        <title>Sequencing 23 genomes of Wallemia ichthyophaga.</title>
        <authorList>
            <person name="Gostincar C."/>
        </authorList>
    </citation>
    <scope>NUCLEOTIDE SEQUENCE [LARGE SCALE GENOMIC DNA]</scope>
    <source>
        <strain evidence="16 17">EXF-5753</strain>
    </source>
</reference>
<keyword evidence="6" id="KW-1133">Transmembrane helix</keyword>
<comment type="similarity">
    <text evidence="1">Belongs to the peroxin-13 family.</text>
</comment>
<dbReference type="InterPro" id="IPR035463">
    <property type="entry name" value="Pex13"/>
</dbReference>
<dbReference type="PROSITE" id="PS50002">
    <property type="entry name" value="SH3"/>
    <property type="match status" value="1"/>
</dbReference>
<keyword evidence="5" id="KW-0653">Protein transport</keyword>
<dbReference type="EMBL" id="SPNW01000025">
    <property type="protein sequence ID" value="TIA89653.1"/>
    <property type="molecule type" value="Genomic_DNA"/>
</dbReference>
<comment type="subcellular location">
    <subcellularLocation>
        <location evidence="12">Peroxisome membrane</location>
    </subcellularLocation>
</comment>
<protein>
    <recommendedName>
        <fullName evidence="11">Peroxisomal membrane protein PEX13</fullName>
    </recommendedName>
    <alternativeName>
        <fullName evidence="10">Peroxin-13</fullName>
    </alternativeName>
</protein>
<dbReference type="PRINTS" id="PR00452">
    <property type="entry name" value="SH3DOMAIN"/>
</dbReference>
<evidence type="ECO:0000313" key="17">
    <source>
        <dbReference type="Proteomes" id="UP000310189"/>
    </source>
</evidence>
<keyword evidence="8" id="KW-0472">Membrane</keyword>
<accession>A0A4V4LTB2</accession>
<evidence type="ECO:0000256" key="2">
    <source>
        <dbReference type="ARBA" id="ARBA00022443"/>
    </source>
</evidence>
<sequence>MAAAPPKPWEGAEIQQPVQSQDASQPAVPPRPSNLSNPANPAPMYDNPYNSMYQPMGTGMYGDSFGGGYGYGTPYSRFGGGMMGGMGGGMGGYGGYGGGYGTGYGYRPMGYGDPNSVGQRMESGTQATFQLLESIVGTFGGFAQMLESTFMATHSSFYAMVGVAEQFGHLKIYLAQMLSAFNVIRWIKMLSAKARGRKLPDKAGDGRNAPKKKPLIIFLLAVIGVPYLMAKLVKMASQSQLNQHLLIGANGERIDPASLTFVKCVHDYTPPEDRRQQELEMKVGDIVAVINRSGEWIQGRMRDGRSGWIPGNFVQDVVK</sequence>
<dbReference type="SMART" id="SM00326">
    <property type="entry name" value="SH3"/>
    <property type="match status" value="1"/>
</dbReference>
<evidence type="ECO:0000259" key="15">
    <source>
        <dbReference type="PROSITE" id="PS50002"/>
    </source>
</evidence>
<keyword evidence="3" id="KW-0813">Transport</keyword>
<dbReference type="GO" id="GO:0016560">
    <property type="term" value="P:protein import into peroxisome matrix, docking"/>
    <property type="evidence" value="ECO:0007669"/>
    <property type="project" value="InterPro"/>
</dbReference>
<evidence type="ECO:0000256" key="14">
    <source>
        <dbReference type="SAM" id="MobiDB-lite"/>
    </source>
</evidence>
<dbReference type="PANTHER" id="PTHR19332">
    <property type="entry name" value="PEROXISOMAL MEMBRANE PROTEIN PEX13"/>
    <property type="match status" value="1"/>
</dbReference>
<keyword evidence="7" id="KW-0811">Translocation</keyword>
<evidence type="ECO:0000256" key="12">
    <source>
        <dbReference type="ARBA" id="ARBA00046271"/>
    </source>
</evidence>
<evidence type="ECO:0000256" key="4">
    <source>
        <dbReference type="ARBA" id="ARBA00022692"/>
    </source>
</evidence>